<keyword evidence="6" id="KW-1185">Reference proteome</keyword>
<dbReference type="InterPro" id="IPR000871">
    <property type="entry name" value="Beta-lactam_class-A"/>
</dbReference>
<dbReference type="Gene3D" id="3.40.710.10">
    <property type="entry name" value="DD-peptidase/beta-lactamase superfamily"/>
    <property type="match status" value="1"/>
</dbReference>
<sequence length="295" mass="32226">MRFLWTLVALALASLHSGLCCLIILPIATAQELPVQSSTEQRLVELAQSVPGTIGYHVALVNGEVLYSHLGDEAFPQASAIKIPLLMEVLAQREERQLDWNALHPILAKHQVGGSGILSEFTDGGSQLNTADLCTLMIVLSDNTATNMLIDLVGMESVNRRMDSLGLRKTRLNRLMMDTAASARGEENVATPQEACRVMRLLAQGKFIDPEISNELLAMLRKPKSTAIRKAIAAEIPVASKPGAIPGVATEWAVVELPGQPYVMIFMGKEGSENEFNQVFTEMAKCIHNRLIEKE</sequence>
<organism evidence="5 6">
    <name type="scientific">Bythopirellula goksoeyrii</name>
    <dbReference type="NCBI Taxonomy" id="1400387"/>
    <lineage>
        <taxon>Bacteria</taxon>
        <taxon>Pseudomonadati</taxon>
        <taxon>Planctomycetota</taxon>
        <taxon>Planctomycetia</taxon>
        <taxon>Pirellulales</taxon>
        <taxon>Lacipirellulaceae</taxon>
        <taxon>Bythopirellula</taxon>
    </lineage>
</organism>
<keyword evidence="5" id="KW-0378">Hydrolase</keyword>
<accession>A0A5B9QF79</accession>
<name>A0A5B9QF79_9BACT</name>
<reference evidence="5 6" key="1">
    <citation type="submission" date="2019-08" db="EMBL/GenBank/DDBJ databases">
        <title>Deep-cultivation of Planctomycetes and their phenomic and genomic characterization uncovers novel biology.</title>
        <authorList>
            <person name="Wiegand S."/>
            <person name="Jogler M."/>
            <person name="Boedeker C."/>
            <person name="Pinto D."/>
            <person name="Vollmers J."/>
            <person name="Rivas-Marin E."/>
            <person name="Kohn T."/>
            <person name="Peeters S.H."/>
            <person name="Heuer A."/>
            <person name="Rast P."/>
            <person name="Oberbeckmann S."/>
            <person name="Bunk B."/>
            <person name="Jeske O."/>
            <person name="Meyerdierks A."/>
            <person name="Storesund J.E."/>
            <person name="Kallscheuer N."/>
            <person name="Luecker S."/>
            <person name="Lage O.M."/>
            <person name="Pohl T."/>
            <person name="Merkel B.J."/>
            <person name="Hornburger P."/>
            <person name="Mueller R.-W."/>
            <person name="Bruemmer F."/>
            <person name="Labrenz M."/>
            <person name="Spormann A.M."/>
            <person name="Op den Camp H."/>
            <person name="Overmann J."/>
            <person name="Amann R."/>
            <person name="Jetten M.S.M."/>
            <person name="Mascher T."/>
            <person name="Medema M.H."/>
            <person name="Devos D.P."/>
            <person name="Kaster A.-K."/>
            <person name="Ovreas L."/>
            <person name="Rohde M."/>
            <person name="Galperin M.Y."/>
            <person name="Jogler C."/>
        </authorList>
    </citation>
    <scope>NUCLEOTIDE SEQUENCE [LARGE SCALE GENOMIC DNA]</scope>
    <source>
        <strain evidence="5 6">Pr1d</strain>
    </source>
</reference>
<dbReference type="PANTHER" id="PTHR35333:SF3">
    <property type="entry name" value="BETA-LACTAMASE-TYPE TRANSPEPTIDASE FOLD CONTAINING PROTEIN"/>
    <property type="match status" value="1"/>
</dbReference>
<dbReference type="InterPro" id="IPR045155">
    <property type="entry name" value="Beta-lactam_cat"/>
</dbReference>
<dbReference type="EC" id="3.5.2.6" evidence="3"/>
<dbReference type="SUPFAM" id="SSF56601">
    <property type="entry name" value="beta-lactamase/transpeptidase-like"/>
    <property type="match status" value="1"/>
</dbReference>
<evidence type="ECO:0000256" key="1">
    <source>
        <dbReference type="ARBA" id="ARBA00001526"/>
    </source>
</evidence>
<dbReference type="KEGG" id="bgok:Pr1d_02340"/>
<dbReference type="GO" id="GO:0046677">
    <property type="term" value="P:response to antibiotic"/>
    <property type="evidence" value="ECO:0007669"/>
    <property type="project" value="InterPro"/>
</dbReference>
<gene>
    <name evidence="5" type="primary">nmcA</name>
    <name evidence="5" type="ORF">Pr1d_02340</name>
</gene>
<dbReference type="OrthoDB" id="9775096at2"/>
<evidence type="ECO:0000259" key="4">
    <source>
        <dbReference type="Pfam" id="PF13354"/>
    </source>
</evidence>
<evidence type="ECO:0000313" key="5">
    <source>
        <dbReference type="EMBL" id="QEG32973.1"/>
    </source>
</evidence>
<dbReference type="GO" id="GO:0030655">
    <property type="term" value="P:beta-lactam antibiotic catabolic process"/>
    <property type="evidence" value="ECO:0007669"/>
    <property type="project" value="InterPro"/>
</dbReference>
<evidence type="ECO:0000256" key="3">
    <source>
        <dbReference type="ARBA" id="ARBA00012865"/>
    </source>
</evidence>
<evidence type="ECO:0000313" key="6">
    <source>
        <dbReference type="Proteomes" id="UP000323917"/>
    </source>
</evidence>
<evidence type="ECO:0000256" key="2">
    <source>
        <dbReference type="ARBA" id="ARBA00009009"/>
    </source>
</evidence>
<dbReference type="GO" id="GO:0008800">
    <property type="term" value="F:beta-lactamase activity"/>
    <property type="evidence" value="ECO:0007669"/>
    <property type="project" value="UniProtKB-EC"/>
</dbReference>
<dbReference type="EMBL" id="CP042913">
    <property type="protein sequence ID" value="QEG32973.1"/>
    <property type="molecule type" value="Genomic_DNA"/>
</dbReference>
<dbReference type="Proteomes" id="UP000323917">
    <property type="component" value="Chromosome"/>
</dbReference>
<dbReference type="AlphaFoldDB" id="A0A5B9QF79"/>
<comment type="catalytic activity">
    <reaction evidence="1">
        <text>a beta-lactam + H2O = a substituted beta-amino acid</text>
        <dbReference type="Rhea" id="RHEA:20401"/>
        <dbReference type="ChEBI" id="CHEBI:15377"/>
        <dbReference type="ChEBI" id="CHEBI:35627"/>
        <dbReference type="ChEBI" id="CHEBI:140347"/>
        <dbReference type="EC" id="3.5.2.6"/>
    </reaction>
</comment>
<protein>
    <recommendedName>
        <fullName evidence="3">beta-lactamase</fullName>
        <ecNumber evidence="3">3.5.2.6</ecNumber>
    </recommendedName>
</protein>
<dbReference type="InterPro" id="IPR012338">
    <property type="entry name" value="Beta-lactam/transpept-like"/>
</dbReference>
<comment type="similarity">
    <text evidence="2">Belongs to the class-A beta-lactamase family.</text>
</comment>
<dbReference type="PANTHER" id="PTHR35333">
    <property type="entry name" value="BETA-LACTAMASE"/>
    <property type="match status" value="1"/>
</dbReference>
<dbReference type="Pfam" id="PF13354">
    <property type="entry name" value="Beta-lactamase2"/>
    <property type="match status" value="1"/>
</dbReference>
<proteinExistence type="inferred from homology"/>
<feature type="domain" description="Beta-lactamase class A catalytic" evidence="4">
    <location>
        <begin position="62"/>
        <end position="266"/>
    </location>
</feature>